<dbReference type="KEGG" id="mbw:MSBRW_2511"/>
<dbReference type="EMBL" id="CP009526">
    <property type="protein sequence ID" value="AKB51764.1"/>
    <property type="molecule type" value="Genomic_DNA"/>
</dbReference>
<dbReference type="HOGENOM" id="CLU_1773173_0_0_2"/>
<gene>
    <name evidence="1" type="ORF">MSBRW_2511</name>
</gene>
<organism evidence="1 2">
    <name type="scientific">Methanosarcina barkeri str. Wiesmoor</name>
    <dbReference type="NCBI Taxonomy" id="1434109"/>
    <lineage>
        <taxon>Archaea</taxon>
        <taxon>Methanobacteriati</taxon>
        <taxon>Methanobacteriota</taxon>
        <taxon>Stenosarchaea group</taxon>
        <taxon>Methanomicrobia</taxon>
        <taxon>Methanosarcinales</taxon>
        <taxon>Methanosarcinaceae</taxon>
        <taxon>Methanosarcina</taxon>
    </lineage>
</organism>
<evidence type="ECO:0000313" key="1">
    <source>
        <dbReference type="EMBL" id="AKB51764.1"/>
    </source>
</evidence>
<dbReference type="Proteomes" id="UP000033038">
    <property type="component" value="Chromosome"/>
</dbReference>
<dbReference type="AlphaFoldDB" id="A0A0E3QLC6"/>
<name>A0A0E3QLC6_METBA</name>
<reference evidence="1 2" key="1">
    <citation type="submission" date="2014-07" db="EMBL/GenBank/DDBJ databases">
        <title>Methanogenic archaea and the global carbon cycle.</title>
        <authorList>
            <person name="Henriksen J.R."/>
            <person name="Luke J."/>
            <person name="Reinhart S."/>
            <person name="Benedict M.N."/>
            <person name="Youngblut N.D."/>
            <person name="Metcalf M.E."/>
            <person name="Whitaker R.J."/>
            <person name="Metcalf W.W."/>
        </authorList>
    </citation>
    <scope>NUCLEOTIDE SEQUENCE [LARGE SCALE GENOMIC DNA]</scope>
    <source>
        <strain evidence="1 2">Wiesmoor</strain>
    </source>
</reference>
<dbReference type="RefSeq" id="WP_011307207.1">
    <property type="nucleotide sequence ID" value="NZ_CP009526.1"/>
</dbReference>
<protein>
    <submittedName>
        <fullName evidence="1">Uncharacterized protein</fullName>
    </submittedName>
</protein>
<accession>A0A0E3QLC6</accession>
<sequence length="146" mass="16566">MFQRQAYFVHIDLPQYGFAVIAISREDAKKFAFTRILSLKQNGYFVDPHVYRHGLQLSDLHANIIADADISNLPEGVVLRDKDSLLRGIYDHTGLLECDICGETDRLYRDPIPFKGRSINAVCAKCFNKRKRIQKLVQVATGRGAV</sequence>
<dbReference type="GeneID" id="24824068"/>
<proteinExistence type="predicted"/>
<dbReference type="PATRIC" id="fig|1434109.4.peg.3256"/>
<evidence type="ECO:0000313" key="2">
    <source>
        <dbReference type="Proteomes" id="UP000033038"/>
    </source>
</evidence>